<dbReference type="AlphaFoldDB" id="A0A437PXF8"/>
<protein>
    <recommendedName>
        <fullName evidence="4">Outer membrane protein beta-barrel domain-containing protein</fullName>
    </recommendedName>
</protein>
<gene>
    <name evidence="2" type="ORF">EOJ36_02570</name>
</gene>
<evidence type="ECO:0000313" key="3">
    <source>
        <dbReference type="Proteomes" id="UP000282832"/>
    </source>
</evidence>
<dbReference type="Proteomes" id="UP000282832">
    <property type="component" value="Unassembled WGS sequence"/>
</dbReference>
<name>A0A437PXF8_9BACT</name>
<feature type="signal peptide" evidence="1">
    <location>
        <begin position="1"/>
        <end position="19"/>
    </location>
</feature>
<organism evidence="2 3">
    <name type="scientific">Sandaracinomonas limnophila</name>
    <dbReference type="NCBI Taxonomy" id="1862386"/>
    <lineage>
        <taxon>Bacteria</taxon>
        <taxon>Pseudomonadati</taxon>
        <taxon>Bacteroidota</taxon>
        <taxon>Cytophagia</taxon>
        <taxon>Cytophagales</taxon>
        <taxon>Flectobacillaceae</taxon>
        <taxon>Sandaracinomonas</taxon>
    </lineage>
</organism>
<feature type="chain" id="PRO_5019503799" description="Outer membrane protein beta-barrel domain-containing protein" evidence="1">
    <location>
        <begin position="20"/>
        <end position="229"/>
    </location>
</feature>
<keyword evidence="3" id="KW-1185">Reference proteome</keyword>
<keyword evidence="1" id="KW-0732">Signal</keyword>
<accession>A0A437PXF8</accession>
<evidence type="ECO:0008006" key="4">
    <source>
        <dbReference type="Google" id="ProtNLM"/>
    </source>
</evidence>
<dbReference type="EMBL" id="SACY01000001">
    <property type="protein sequence ID" value="RVU26898.1"/>
    <property type="molecule type" value="Genomic_DNA"/>
</dbReference>
<comment type="caution">
    <text evidence="2">The sequence shown here is derived from an EMBL/GenBank/DDBJ whole genome shotgun (WGS) entry which is preliminary data.</text>
</comment>
<evidence type="ECO:0000313" key="2">
    <source>
        <dbReference type="EMBL" id="RVU26898.1"/>
    </source>
</evidence>
<sequence length="229" mass="26149">MKIFLFVLLYLFINSTLHAQSWKWNVGINNSSYQFVNSSGLQADFMKPQGGISISFARNNVLLDTIQMISKFSKSAFFFNNHPAIGKIASQLHYEYGVDLKEFNAVGDFQTVSVAYNTHFAGAFVGFGPEFNLSRGYYLNFFVRLGLSKMLSGTQLLNNKYLDLSENEMFKPVQFFTGYSVEINKRLADRFSMFIQYQKSSTNHQNPTGQSYLNFNSSNYSIGIRLSKF</sequence>
<dbReference type="RefSeq" id="WP_127802449.1">
    <property type="nucleotide sequence ID" value="NZ_SACY01000001.1"/>
</dbReference>
<reference evidence="2 3" key="1">
    <citation type="submission" date="2019-01" db="EMBL/GenBank/DDBJ databases">
        <authorList>
            <person name="Chen W.-M."/>
        </authorList>
    </citation>
    <scope>NUCLEOTIDE SEQUENCE [LARGE SCALE GENOMIC DNA]</scope>
    <source>
        <strain evidence="2 3">FSY-15</strain>
    </source>
</reference>
<proteinExistence type="predicted"/>
<evidence type="ECO:0000256" key="1">
    <source>
        <dbReference type="SAM" id="SignalP"/>
    </source>
</evidence>